<evidence type="ECO:0000256" key="4">
    <source>
        <dbReference type="ARBA" id="ARBA00022989"/>
    </source>
</evidence>
<evidence type="ECO:0000256" key="1">
    <source>
        <dbReference type="ARBA" id="ARBA00004141"/>
    </source>
</evidence>
<dbReference type="OrthoDB" id="9986881at2759"/>
<feature type="transmembrane region" description="Helical" evidence="6">
    <location>
        <begin position="132"/>
        <end position="153"/>
    </location>
</feature>
<keyword evidence="5 6" id="KW-0472">Membrane</keyword>
<comment type="caution">
    <text evidence="8">The sequence shown here is derived from an EMBL/GenBank/DDBJ whole genome shotgun (WGS) entry which is preliminary data.</text>
</comment>
<dbReference type="SUPFAM" id="SSF103473">
    <property type="entry name" value="MFS general substrate transporter"/>
    <property type="match status" value="1"/>
</dbReference>
<feature type="transmembrane region" description="Helical" evidence="6">
    <location>
        <begin position="165"/>
        <end position="188"/>
    </location>
</feature>
<evidence type="ECO:0000256" key="2">
    <source>
        <dbReference type="ARBA" id="ARBA00022448"/>
    </source>
</evidence>
<feature type="domain" description="Major facilitator superfamily (MFS) profile" evidence="7">
    <location>
        <begin position="41"/>
        <end position="314"/>
    </location>
</feature>
<evidence type="ECO:0000313" key="9">
    <source>
        <dbReference type="Proteomes" id="UP001165063"/>
    </source>
</evidence>
<evidence type="ECO:0000256" key="6">
    <source>
        <dbReference type="SAM" id="Phobius"/>
    </source>
</evidence>
<feature type="transmembrane region" description="Helical" evidence="6">
    <location>
        <begin position="101"/>
        <end position="120"/>
    </location>
</feature>
<keyword evidence="2" id="KW-0813">Transport</keyword>
<keyword evidence="4 6" id="KW-1133">Transmembrane helix</keyword>
<dbReference type="Proteomes" id="UP001165063">
    <property type="component" value="Unassembled WGS sequence"/>
</dbReference>
<comment type="subcellular location">
    <subcellularLocation>
        <location evidence="1">Membrane</location>
        <topology evidence="1">Multi-pass membrane protein</topology>
    </subcellularLocation>
</comment>
<evidence type="ECO:0000313" key="8">
    <source>
        <dbReference type="EMBL" id="GME80727.1"/>
    </source>
</evidence>
<dbReference type="EMBL" id="BSXU01014369">
    <property type="protein sequence ID" value="GME80727.1"/>
    <property type="molecule type" value="Genomic_DNA"/>
</dbReference>
<accession>A0A9W6WKI2</accession>
<evidence type="ECO:0000256" key="3">
    <source>
        <dbReference type="ARBA" id="ARBA00022692"/>
    </source>
</evidence>
<dbReference type="PROSITE" id="PS50850">
    <property type="entry name" value="MFS"/>
    <property type="match status" value="1"/>
</dbReference>
<dbReference type="GO" id="GO:0022857">
    <property type="term" value="F:transmembrane transporter activity"/>
    <property type="evidence" value="ECO:0007669"/>
    <property type="project" value="InterPro"/>
</dbReference>
<name>A0A9W6WKI2_AMBMO</name>
<organism evidence="8 9">
    <name type="scientific">Ambrosiozyma monospora</name>
    <name type="common">Yeast</name>
    <name type="synonym">Endomycopsis monosporus</name>
    <dbReference type="NCBI Taxonomy" id="43982"/>
    <lineage>
        <taxon>Eukaryota</taxon>
        <taxon>Fungi</taxon>
        <taxon>Dikarya</taxon>
        <taxon>Ascomycota</taxon>
        <taxon>Saccharomycotina</taxon>
        <taxon>Pichiomycetes</taxon>
        <taxon>Pichiales</taxon>
        <taxon>Pichiaceae</taxon>
        <taxon>Ambrosiozyma</taxon>
    </lineage>
</organism>
<dbReference type="InterPro" id="IPR020846">
    <property type="entry name" value="MFS_dom"/>
</dbReference>
<dbReference type="Gene3D" id="1.20.1250.20">
    <property type="entry name" value="MFS general substrate transporter like domains"/>
    <property type="match status" value="1"/>
</dbReference>
<feature type="transmembrane region" description="Helical" evidence="6">
    <location>
        <begin position="38"/>
        <end position="62"/>
    </location>
</feature>
<dbReference type="AlphaFoldDB" id="A0A9W6WKI2"/>
<reference evidence="8" key="1">
    <citation type="submission" date="2023-04" db="EMBL/GenBank/DDBJ databases">
        <title>Ambrosiozyma monospora NBRC 1965.</title>
        <authorList>
            <person name="Ichikawa N."/>
            <person name="Sato H."/>
            <person name="Tonouchi N."/>
        </authorList>
    </citation>
    <scope>NUCLEOTIDE SEQUENCE</scope>
    <source>
        <strain evidence="8">NBRC 1965</strain>
    </source>
</reference>
<dbReference type="InterPro" id="IPR011701">
    <property type="entry name" value="MFS"/>
</dbReference>
<keyword evidence="9" id="KW-1185">Reference proteome</keyword>
<sequence length="314" mass="34863">MGGGRDYPAPLPDVADYTVTFDGPDDPLHPHNWPLKKKVWMCTVLAFDTLCIAFGSAIVSGAVPYMSAIFHVHYVVSTLALSLYIFGFATGPVVWAPLSELYGRIPVLFASSFLFTVFNFAVACSDRIESVLICRFFAGCLGAAPMVVVPASFADMFGNKTRGTVVVFFALAVSVGPTMAPFLSAFIAKNSSMGWRWESFMVGIISVPQLFVIPFMNETHHPIILVNKAREIKRRTGIWGIHAPHDEFSLTIKEIVENNLTRPLHMLFTEPILFTVSLYNAFIYGMLYLFLTAYPIVFQLGYKMAPGTIGFEQW</sequence>
<dbReference type="InterPro" id="IPR036259">
    <property type="entry name" value="MFS_trans_sf"/>
</dbReference>
<dbReference type="GO" id="GO:0005886">
    <property type="term" value="C:plasma membrane"/>
    <property type="evidence" value="ECO:0007669"/>
    <property type="project" value="TreeGrafter"/>
</dbReference>
<dbReference type="PANTHER" id="PTHR23502:SF31">
    <property type="entry name" value="POLYAMINE TRANSPORTER 1"/>
    <property type="match status" value="1"/>
</dbReference>
<proteinExistence type="predicted"/>
<evidence type="ECO:0000256" key="5">
    <source>
        <dbReference type="ARBA" id="ARBA00023136"/>
    </source>
</evidence>
<dbReference type="PANTHER" id="PTHR23502">
    <property type="entry name" value="MAJOR FACILITATOR SUPERFAMILY"/>
    <property type="match status" value="1"/>
</dbReference>
<feature type="transmembrane region" description="Helical" evidence="6">
    <location>
        <begin position="74"/>
        <end position="95"/>
    </location>
</feature>
<evidence type="ECO:0000259" key="7">
    <source>
        <dbReference type="PROSITE" id="PS50850"/>
    </source>
</evidence>
<keyword evidence="3 6" id="KW-0812">Transmembrane</keyword>
<feature type="transmembrane region" description="Helical" evidence="6">
    <location>
        <begin position="272"/>
        <end position="294"/>
    </location>
</feature>
<dbReference type="Pfam" id="PF07690">
    <property type="entry name" value="MFS_1"/>
    <property type="match status" value="1"/>
</dbReference>
<gene>
    <name evidence="8" type="ORF">Amon01_000988800</name>
</gene>
<protein>
    <submittedName>
        <fullName evidence="8">Unnamed protein product</fullName>
    </submittedName>
</protein>